<dbReference type="EMBL" id="GBXM01043662">
    <property type="protein sequence ID" value="JAH64915.1"/>
    <property type="molecule type" value="Transcribed_RNA"/>
</dbReference>
<proteinExistence type="predicted"/>
<evidence type="ECO:0000313" key="1">
    <source>
        <dbReference type="EMBL" id="JAH64915.1"/>
    </source>
</evidence>
<protein>
    <submittedName>
        <fullName evidence="1">Uncharacterized protein</fullName>
    </submittedName>
</protein>
<dbReference type="AlphaFoldDB" id="A0A0E9UI40"/>
<reference evidence="1" key="2">
    <citation type="journal article" date="2015" name="Fish Shellfish Immunol.">
        <title>Early steps in the European eel (Anguilla anguilla)-Vibrio vulnificus interaction in the gills: Role of the RtxA13 toxin.</title>
        <authorList>
            <person name="Callol A."/>
            <person name="Pajuelo D."/>
            <person name="Ebbesson L."/>
            <person name="Teles M."/>
            <person name="MacKenzie S."/>
            <person name="Amaro C."/>
        </authorList>
    </citation>
    <scope>NUCLEOTIDE SEQUENCE</scope>
</reference>
<name>A0A0E9UI40_ANGAN</name>
<accession>A0A0E9UI40</accession>
<sequence>MSFEFAQGLVGSSGEAGLLLVRETSQNPDSSRRTRCLRAQGLF</sequence>
<organism evidence="1">
    <name type="scientific">Anguilla anguilla</name>
    <name type="common">European freshwater eel</name>
    <name type="synonym">Muraena anguilla</name>
    <dbReference type="NCBI Taxonomy" id="7936"/>
    <lineage>
        <taxon>Eukaryota</taxon>
        <taxon>Metazoa</taxon>
        <taxon>Chordata</taxon>
        <taxon>Craniata</taxon>
        <taxon>Vertebrata</taxon>
        <taxon>Euteleostomi</taxon>
        <taxon>Actinopterygii</taxon>
        <taxon>Neopterygii</taxon>
        <taxon>Teleostei</taxon>
        <taxon>Anguilliformes</taxon>
        <taxon>Anguillidae</taxon>
        <taxon>Anguilla</taxon>
    </lineage>
</organism>
<reference evidence="1" key="1">
    <citation type="submission" date="2014-11" db="EMBL/GenBank/DDBJ databases">
        <authorList>
            <person name="Amaro Gonzalez C."/>
        </authorList>
    </citation>
    <scope>NUCLEOTIDE SEQUENCE</scope>
</reference>